<keyword evidence="1" id="KW-0812">Transmembrane</keyword>
<evidence type="ECO:0000256" key="1">
    <source>
        <dbReference type="SAM" id="Phobius"/>
    </source>
</evidence>
<protein>
    <submittedName>
        <fullName evidence="2">Uncharacterized protein</fullName>
    </submittedName>
</protein>
<feature type="transmembrane region" description="Helical" evidence="1">
    <location>
        <begin position="16"/>
        <end position="38"/>
    </location>
</feature>
<name>A0A0A9C316_ARUDO</name>
<proteinExistence type="predicted"/>
<keyword evidence="1" id="KW-0472">Membrane</keyword>
<reference evidence="2" key="2">
    <citation type="journal article" date="2015" name="Data Brief">
        <title>Shoot transcriptome of the giant reed, Arundo donax.</title>
        <authorList>
            <person name="Barrero R.A."/>
            <person name="Guerrero F.D."/>
            <person name="Moolhuijzen P."/>
            <person name="Goolsby J.A."/>
            <person name="Tidwell J."/>
            <person name="Bellgard S.E."/>
            <person name="Bellgard M.I."/>
        </authorList>
    </citation>
    <scope>NUCLEOTIDE SEQUENCE</scope>
    <source>
        <tissue evidence="2">Shoot tissue taken approximately 20 cm above the soil surface</tissue>
    </source>
</reference>
<dbReference type="EMBL" id="GBRH01230115">
    <property type="protein sequence ID" value="JAD67780.1"/>
    <property type="molecule type" value="Transcribed_RNA"/>
</dbReference>
<evidence type="ECO:0000313" key="2">
    <source>
        <dbReference type="EMBL" id="JAD67780.1"/>
    </source>
</evidence>
<sequence length="142" mass="15950">MLDSFMLHLSKREAPITNLAILCLLLKFIVLELIYGIFCLLDSIPELPEPCIQCSALVLGLIRTDNLEHRLDHRHPPIQLALQLRHGCTSEVAIEVAEGLGDDLLGDRSCHCFAREHQSASRSHVAVEGERFAKAFLLEQRN</sequence>
<accession>A0A0A9C316</accession>
<dbReference type="AlphaFoldDB" id="A0A0A9C316"/>
<organism evidence="2">
    <name type="scientific">Arundo donax</name>
    <name type="common">Giant reed</name>
    <name type="synonym">Donax arundinaceus</name>
    <dbReference type="NCBI Taxonomy" id="35708"/>
    <lineage>
        <taxon>Eukaryota</taxon>
        <taxon>Viridiplantae</taxon>
        <taxon>Streptophyta</taxon>
        <taxon>Embryophyta</taxon>
        <taxon>Tracheophyta</taxon>
        <taxon>Spermatophyta</taxon>
        <taxon>Magnoliopsida</taxon>
        <taxon>Liliopsida</taxon>
        <taxon>Poales</taxon>
        <taxon>Poaceae</taxon>
        <taxon>PACMAD clade</taxon>
        <taxon>Arundinoideae</taxon>
        <taxon>Arundineae</taxon>
        <taxon>Arundo</taxon>
    </lineage>
</organism>
<keyword evidence="1" id="KW-1133">Transmembrane helix</keyword>
<reference evidence="2" key="1">
    <citation type="submission" date="2014-09" db="EMBL/GenBank/DDBJ databases">
        <authorList>
            <person name="Magalhaes I.L.F."/>
            <person name="Oliveira U."/>
            <person name="Santos F.R."/>
            <person name="Vidigal T.H.D.A."/>
            <person name="Brescovit A.D."/>
            <person name="Santos A.J."/>
        </authorList>
    </citation>
    <scope>NUCLEOTIDE SEQUENCE</scope>
    <source>
        <tissue evidence="2">Shoot tissue taken approximately 20 cm above the soil surface</tissue>
    </source>
</reference>